<sequence>MGWLVNAERGLDEEKGHEKGKSITENLDLITRIKRFADCVINYKVKSLFWVCLNPCPSSANKGSAVFKHHFWDDACLKAGLLAWVLLAARKASPLASPLLLVVLLENWAYNSIMTTYPLVHGSSEPAMRLDSWAVVPICGRERMIPRMDSSRLFYQVPGPANHDPGLATYRGQAFKLGDCDQKQASPPSCSMVGTSHMSSQCSAGEFLEPDAPFDSIASIHDNEKASHNSYLYRASFYLIT</sequence>
<evidence type="ECO:0000313" key="2">
    <source>
        <dbReference type="Proteomes" id="UP000317650"/>
    </source>
</evidence>
<protein>
    <submittedName>
        <fullName evidence="1">Uncharacterized protein</fullName>
    </submittedName>
</protein>
<evidence type="ECO:0000313" key="1">
    <source>
        <dbReference type="EMBL" id="THU70674.1"/>
    </source>
</evidence>
<accession>A0A4S8K6X2</accession>
<organism evidence="1 2">
    <name type="scientific">Musa balbisiana</name>
    <name type="common">Banana</name>
    <dbReference type="NCBI Taxonomy" id="52838"/>
    <lineage>
        <taxon>Eukaryota</taxon>
        <taxon>Viridiplantae</taxon>
        <taxon>Streptophyta</taxon>
        <taxon>Embryophyta</taxon>
        <taxon>Tracheophyta</taxon>
        <taxon>Spermatophyta</taxon>
        <taxon>Magnoliopsida</taxon>
        <taxon>Liliopsida</taxon>
        <taxon>Zingiberales</taxon>
        <taxon>Musaceae</taxon>
        <taxon>Musa</taxon>
    </lineage>
</organism>
<reference evidence="1 2" key="1">
    <citation type="journal article" date="2019" name="Nat. Plants">
        <title>Genome sequencing of Musa balbisiana reveals subgenome evolution and function divergence in polyploid bananas.</title>
        <authorList>
            <person name="Yao X."/>
        </authorList>
    </citation>
    <scope>NUCLEOTIDE SEQUENCE [LARGE SCALE GENOMIC DNA]</scope>
    <source>
        <strain evidence="2">cv. DH-PKW</strain>
        <tissue evidence="1">Leaves</tissue>
    </source>
</reference>
<dbReference type="AlphaFoldDB" id="A0A4S8K6X2"/>
<name>A0A4S8K6X2_MUSBA</name>
<gene>
    <name evidence="1" type="ORF">C4D60_Mb08t27460</name>
</gene>
<keyword evidence="2" id="KW-1185">Reference proteome</keyword>
<dbReference type="EMBL" id="PYDT01000002">
    <property type="protein sequence ID" value="THU70674.1"/>
    <property type="molecule type" value="Genomic_DNA"/>
</dbReference>
<comment type="caution">
    <text evidence="1">The sequence shown here is derived from an EMBL/GenBank/DDBJ whole genome shotgun (WGS) entry which is preliminary data.</text>
</comment>
<dbReference type="Proteomes" id="UP000317650">
    <property type="component" value="Chromosome 8"/>
</dbReference>
<proteinExistence type="predicted"/>